<dbReference type="Pfam" id="PF01380">
    <property type="entry name" value="SIS"/>
    <property type="match status" value="1"/>
</dbReference>
<keyword evidence="1" id="KW-0808">Transferase</keyword>
<feature type="domain" description="SIS" evidence="4">
    <location>
        <begin position="394"/>
        <end position="538"/>
    </location>
</feature>
<evidence type="ECO:0000256" key="2">
    <source>
        <dbReference type="ARBA" id="ARBA00022777"/>
    </source>
</evidence>
<dbReference type="Gene3D" id="3.40.50.10490">
    <property type="entry name" value="Glucose-6-phosphate isomerase like protein, domain 1"/>
    <property type="match status" value="1"/>
</dbReference>
<dbReference type="GO" id="GO:0016301">
    <property type="term" value="F:kinase activity"/>
    <property type="evidence" value="ECO:0007669"/>
    <property type="project" value="UniProtKB-KW"/>
</dbReference>
<dbReference type="InterPro" id="IPR029056">
    <property type="entry name" value="Ribokinase-like"/>
</dbReference>
<dbReference type="GO" id="GO:1901135">
    <property type="term" value="P:carbohydrate derivative metabolic process"/>
    <property type="evidence" value="ECO:0007669"/>
    <property type="project" value="InterPro"/>
</dbReference>
<dbReference type="PANTHER" id="PTHR38418:SF2">
    <property type="entry name" value="SUGAR ISOMERASE, KPSF_GUTQ (AFU_ORTHOLOGUE AFUA_6G08860)"/>
    <property type="match status" value="1"/>
</dbReference>
<reference evidence="5 6" key="1">
    <citation type="submission" date="2019-07" db="EMBL/GenBank/DDBJ databases">
        <title>Genomics analysis of Aphanomyces spp. identifies a new class of oomycete effector associated with host adaptation.</title>
        <authorList>
            <person name="Gaulin E."/>
        </authorList>
    </citation>
    <scope>NUCLEOTIDE SEQUENCE [LARGE SCALE GENOMIC DNA]</scope>
    <source>
        <strain evidence="5 6">ATCC 201684</strain>
    </source>
</reference>
<dbReference type="Gene3D" id="3.40.1190.20">
    <property type="match status" value="1"/>
</dbReference>
<proteinExistence type="predicted"/>
<dbReference type="PROSITE" id="PS51464">
    <property type="entry name" value="SIS"/>
    <property type="match status" value="1"/>
</dbReference>
<dbReference type="Pfam" id="PF00294">
    <property type="entry name" value="PfkB"/>
    <property type="match status" value="1"/>
</dbReference>
<dbReference type="AlphaFoldDB" id="A0A6G0X8Z6"/>
<feature type="region of interest" description="Disordered" evidence="3">
    <location>
        <begin position="549"/>
        <end position="572"/>
    </location>
</feature>
<dbReference type="Proteomes" id="UP000481153">
    <property type="component" value="Unassembled WGS sequence"/>
</dbReference>
<keyword evidence="6" id="KW-1185">Reference proteome</keyword>
<dbReference type="GO" id="GO:0097367">
    <property type="term" value="F:carbohydrate derivative binding"/>
    <property type="evidence" value="ECO:0007669"/>
    <property type="project" value="InterPro"/>
</dbReference>
<dbReference type="InterPro" id="IPR001347">
    <property type="entry name" value="SIS_dom"/>
</dbReference>
<sequence>MQSVLRRSPATFDVLSCGSSLVDIVSHVKQLPRSHATTFLHRKKLVKEVVTGGALNHLAWCQTLGLQSGLLSFQGADKYGDMIRETLHAHQINTDYVVQKEDFETTVSRTFVAPTGEQCSILSGGSMLELPQRAVEMFFSEPIQHAKCISTEIRHLPLASVEETLDLAAHAIRFLDLATLPSIAVNDADLGDWETLERCISKSTVVKASLKSARELINDPAATSPEDIASRLSAKFHVPFVVLTDNVHGAVLSLFLDGGNAMVSTSSWPATSSVVDTAGADDAFFSGLITGVHRWGVPRDIDAAARIVTLAGATRAACLETPGTLPADSSLNLVLKFAPFDVPAKSRTMSSLDTIPFLRAVDGPNSSLSKDIDALLNLRRLFHNLDYATHFQAFVQRIIACRENRNRVYTCGIGKSGIVARRFASTLSSLSVPSQWIHGSEWTHGELGNLIPGDVVILISNSGKTPELLHLPELFHKFEVDVMCLAGNDDSPLYNASDYKIYTPAKDCLFDSVPARSIVAQEAVCNAVAESVVAINGIKRATFKRNHPGGAIGNMSVEPSSSSYPPNPQTGK</sequence>
<protein>
    <recommendedName>
        <fullName evidence="4">SIS domain-containing protein</fullName>
    </recommendedName>
</protein>
<dbReference type="InterPro" id="IPR046348">
    <property type="entry name" value="SIS_dom_sf"/>
</dbReference>
<dbReference type="VEuPathDB" id="FungiDB:AeMF1_019697"/>
<evidence type="ECO:0000313" key="6">
    <source>
        <dbReference type="Proteomes" id="UP000481153"/>
    </source>
</evidence>
<dbReference type="SUPFAM" id="SSF53697">
    <property type="entry name" value="SIS domain"/>
    <property type="match status" value="1"/>
</dbReference>
<evidence type="ECO:0000259" key="4">
    <source>
        <dbReference type="PROSITE" id="PS51464"/>
    </source>
</evidence>
<gene>
    <name evidence="5" type="ORF">Ae201684_007374</name>
</gene>
<accession>A0A6G0X8Z6</accession>
<dbReference type="PROSITE" id="PS00584">
    <property type="entry name" value="PFKB_KINASES_2"/>
    <property type="match status" value="1"/>
</dbReference>
<evidence type="ECO:0000313" key="5">
    <source>
        <dbReference type="EMBL" id="KAF0736354.1"/>
    </source>
</evidence>
<comment type="caution">
    <text evidence="5">The sequence shown here is derived from an EMBL/GenBank/DDBJ whole genome shotgun (WGS) entry which is preliminary data.</text>
</comment>
<dbReference type="InterPro" id="IPR011611">
    <property type="entry name" value="PfkB_dom"/>
</dbReference>
<evidence type="ECO:0000256" key="1">
    <source>
        <dbReference type="ARBA" id="ARBA00022679"/>
    </source>
</evidence>
<keyword evidence="2" id="KW-0418">Kinase</keyword>
<dbReference type="EMBL" id="VJMJ01000089">
    <property type="protein sequence ID" value="KAF0736354.1"/>
    <property type="molecule type" value="Genomic_DNA"/>
</dbReference>
<name>A0A6G0X8Z6_9STRA</name>
<evidence type="ECO:0000256" key="3">
    <source>
        <dbReference type="SAM" id="MobiDB-lite"/>
    </source>
</evidence>
<dbReference type="SUPFAM" id="SSF53613">
    <property type="entry name" value="Ribokinase-like"/>
    <property type="match status" value="1"/>
</dbReference>
<dbReference type="PANTHER" id="PTHR38418">
    <property type="entry name" value="SUGAR ISOMERASE, KPSF/GUTQ (AFU_ORTHOLOGUE AFUA_6G08860)"/>
    <property type="match status" value="1"/>
</dbReference>
<dbReference type="InterPro" id="IPR002173">
    <property type="entry name" value="Carboh/pur_kinase_PfkB_CS"/>
</dbReference>
<organism evidence="5 6">
    <name type="scientific">Aphanomyces euteiches</name>
    <dbReference type="NCBI Taxonomy" id="100861"/>
    <lineage>
        <taxon>Eukaryota</taxon>
        <taxon>Sar</taxon>
        <taxon>Stramenopiles</taxon>
        <taxon>Oomycota</taxon>
        <taxon>Saprolegniomycetes</taxon>
        <taxon>Saprolegniales</taxon>
        <taxon>Verrucalvaceae</taxon>
        <taxon>Aphanomyces</taxon>
    </lineage>
</organism>